<dbReference type="InterPro" id="IPR005479">
    <property type="entry name" value="CPAse_ATP-bd"/>
</dbReference>
<accession>A0ABQ2RJ95</accession>
<organism evidence="4 5">
    <name type="scientific">Shewanella litoralis</name>
    <dbReference type="NCBI Taxonomy" id="2282700"/>
    <lineage>
        <taxon>Bacteria</taxon>
        <taxon>Pseudomonadati</taxon>
        <taxon>Pseudomonadota</taxon>
        <taxon>Gammaproteobacteria</taxon>
        <taxon>Alteromonadales</taxon>
        <taxon>Shewanellaceae</taxon>
        <taxon>Shewanella</taxon>
    </lineage>
</organism>
<evidence type="ECO:0000313" key="5">
    <source>
        <dbReference type="Proteomes" id="UP000619118"/>
    </source>
</evidence>
<dbReference type="Proteomes" id="UP000619118">
    <property type="component" value="Unassembled WGS sequence"/>
</dbReference>
<dbReference type="InterPro" id="IPR011761">
    <property type="entry name" value="ATP-grasp"/>
</dbReference>
<evidence type="ECO:0000313" key="4">
    <source>
        <dbReference type="EMBL" id="GGQ33885.1"/>
    </source>
</evidence>
<comment type="caution">
    <text evidence="4">The sequence shown here is derived from an EMBL/GenBank/DDBJ whole genome shotgun (WGS) entry which is preliminary data.</text>
</comment>
<dbReference type="PROSITE" id="PS50975">
    <property type="entry name" value="ATP_GRASP"/>
    <property type="match status" value="1"/>
</dbReference>
<reference evidence="5" key="1">
    <citation type="journal article" date="2019" name="Int. J. Syst. Evol. Microbiol.">
        <title>The Global Catalogue of Microorganisms (GCM) 10K type strain sequencing project: providing services to taxonomists for standard genome sequencing and annotation.</title>
        <authorList>
            <consortium name="The Broad Institute Genomics Platform"/>
            <consortium name="The Broad Institute Genome Sequencing Center for Infectious Disease"/>
            <person name="Wu L."/>
            <person name="Ma J."/>
        </authorList>
    </citation>
    <scope>NUCLEOTIDE SEQUENCE [LARGE SCALE GENOMIC DNA]</scope>
    <source>
        <strain evidence="5">JCM 32306</strain>
    </source>
</reference>
<keyword evidence="1" id="KW-0067">ATP-binding</keyword>
<feature type="domain" description="ATP-grasp" evidence="3">
    <location>
        <begin position="115"/>
        <end position="296"/>
    </location>
</feature>
<dbReference type="InterPro" id="IPR048764">
    <property type="entry name" value="PylC_N"/>
</dbReference>
<dbReference type="SUPFAM" id="SSF56059">
    <property type="entry name" value="Glutathione synthetase ATP-binding domain-like"/>
    <property type="match status" value="1"/>
</dbReference>
<dbReference type="PROSITE" id="PS00867">
    <property type="entry name" value="CPSASE_2"/>
    <property type="match status" value="1"/>
</dbReference>
<gene>
    <name evidence="4" type="ORF">GCM10009411_36570</name>
</gene>
<dbReference type="Gene3D" id="3.40.50.20">
    <property type="match status" value="1"/>
</dbReference>
<keyword evidence="2" id="KW-0472">Membrane</keyword>
<dbReference type="Pfam" id="PF21360">
    <property type="entry name" value="PylC-like_N"/>
    <property type="match status" value="1"/>
</dbReference>
<name>A0ABQ2RJ95_9GAMM</name>
<protein>
    <recommendedName>
        <fullName evidence="3">ATP-grasp domain-containing protein</fullName>
    </recommendedName>
</protein>
<sequence>MNYNVLVTGVGAIIGYGIVRAIKKSNKSHRVIGVDIYDDAIGQEWCDDFITGKMASDDEYVEFMLDLCLKERVSIIIPGIEQDMFSLMRHVEKFDKINTKIAINDINLIDLCKDKWLFYRYFLGTKFERLLIPTSISGSYEENKDQLGDTFLLKPRRSYASKGILKIECENDFSYWKNKLGDNFMVQKVIGNVNDEYTASVFGYGNGETSESIIFKRKLSGEGATAKAEVVLNKQIDTAIGELSSHLKPLGATNFQFRFDDEQLKILEINPRISSATSLRELCGYNEAIMSIDFFLNGKKQIAQYKKSGTIGRKFLRYIEDHSI</sequence>
<dbReference type="Gene3D" id="3.30.470.20">
    <property type="entry name" value="ATP-grasp fold, B domain"/>
    <property type="match status" value="1"/>
</dbReference>
<keyword evidence="1" id="KW-0547">Nucleotide-binding</keyword>
<evidence type="ECO:0000256" key="1">
    <source>
        <dbReference type="PROSITE-ProRule" id="PRU00409"/>
    </source>
</evidence>
<proteinExistence type="predicted"/>
<evidence type="ECO:0000256" key="2">
    <source>
        <dbReference type="SAM" id="Phobius"/>
    </source>
</evidence>
<dbReference type="EMBL" id="BMQX01000041">
    <property type="protein sequence ID" value="GGQ33885.1"/>
    <property type="molecule type" value="Genomic_DNA"/>
</dbReference>
<evidence type="ECO:0000259" key="3">
    <source>
        <dbReference type="PROSITE" id="PS50975"/>
    </source>
</evidence>
<keyword evidence="2" id="KW-0812">Transmembrane</keyword>
<dbReference type="Pfam" id="PF15632">
    <property type="entry name" value="ATPgrasp_Ter"/>
    <property type="match status" value="1"/>
</dbReference>
<keyword evidence="2" id="KW-1133">Transmembrane helix</keyword>
<dbReference type="RefSeq" id="WP_160054021.1">
    <property type="nucleotide sequence ID" value="NZ_BMQX01000041.1"/>
</dbReference>
<keyword evidence="5" id="KW-1185">Reference proteome</keyword>
<feature type="transmembrane region" description="Helical" evidence="2">
    <location>
        <begin position="6"/>
        <end position="22"/>
    </location>
</feature>